<organism evidence="1 2">
    <name type="scientific">Saccharopolyspora phatthalungensis</name>
    <dbReference type="NCBI Taxonomy" id="664693"/>
    <lineage>
        <taxon>Bacteria</taxon>
        <taxon>Bacillati</taxon>
        <taxon>Actinomycetota</taxon>
        <taxon>Actinomycetes</taxon>
        <taxon>Pseudonocardiales</taxon>
        <taxon>Pseudonocardiaceae</taxon>
        <taxon>Saccharopolyspora</taxon>
    </lineage>
</organism>
<dbReference type="EMBL" id="JACHIW010000001">
    <property type="protein sequence ID" value="MBB5155931.1"/>
    <property type="molecule type" value="Genomic_DNA"/>
</dbReference>
<dbReference type="SUPFAM" id="SSF52540">
    <property type="entry name" value="P-loop containing nucleoside triphosphate hydrolases"/>
    <property type="match status" value="1"/>
</dbReference>
<sequence>MAVITMLSAKGSPGVTTAVAALATMWPGPVLVADADPSGGDMVPGWLGSWWADGWIRADKGVVSFARSTRQLTSVPAEGFAGHVQVVPGARHVRVLGGVAHRARGAAIGETEWRRIASAARDLTRDGGPDVLVDAGRWVPETPWPLITAADLVLLAVRPSLRHVHAAIPVVCALREMVRTDRLALAVFATTPRQARAVSHTMGLPIAVEFPDEPTEARVFSDGTPHHHDPRHCPLQCSAYEAAHGLHTRLRLHASRTQPSVFPNRKGAA</sequence>
<reference evidence="1 2" key="1">
    <citation type="submission" date="2020-08" db="EMBL/GenBank/DDBJ databases">
        <title>Sequencing the genomes of 1000 actinobacteria strains.</title>
        <authorList>
            <person name="Klenk H.-P."/>
        </authorList>
    </citation>
    <scope>NUCLEOTIDE SEQUENCE [LARGE SCALE GENOMIC DNA]</scope>
    <source>
        <strain evidence="1 2">DSM 45584</strain>
    </source>
</reference>
<protein>
    <submittedName>
        <fullName evidence="1">Uncharacterized protein</fullName>
    </submittedName>
</protein>
<comment type="caution">
    <text evidence="1">The sequence shown here is derived from an EMBL/GenBank/DDBJ whole genome shotgun (WGS) entry which is preliminary data.</text>
</comment>
<name>A0A840Q866_9PSEU</name>
<gene>
    <name evidence="1" type="ORF">BJ970_003465</name>
</gene>
<accession>A0A840Q866</accession>
<dbReference type="InterPro" id="IPR027417">
    <property type="entry name" value="P-loop_NTPase"/>
</dbReference>
<dbReference type="Proteomes" id="UP000584374">
    <property type="component" value="Unassembled WGS sequence"/>
</dbReference>
<evidence type="ECO:0000313" key="2">
    <source>
        <dbReference type="Proteomes" id="UP000584374"/>
    </source>
</evidence>
<evidence type="ECO:0000313" key="1">
    <source>
        <dbReference type="EMBL" id="MBB5155931.1"/>
    </source>
</evidence>
<dbReference type="RefSeq" id="WP_184727176.1">
    <property type="nucleotide sequence ID" value="NZ_JACHIW010000001.1"/>
</dbReference>
<dbReference type="Gene3D" id="3.40.50.300">
    <property type="entry name" value="P-loop containing nucleotide triphosphate hydrolases"/>
    <property type="match status" value="1"/>
</dbReference>
<proteinExistence type="predicted"/>
<keyword evidence="2" id="KW-1185">Reference proteome</keyword>
<dbReference type="AlphaFoldDB" id="A0A840Q866"/>